<feature type="region of interest" description="Disordered" evidence="8">
    <location>
        <begin position="78"/>
        <end position="99"/>
    </location>
</feature>
<dbReference type="Proteomes" id="UP000264800">
    <property type="component" value="Unplaced"/>
</dbReference>
<dbReference type="GO" id="GO:0008270">
    <property type="term" value="F:zinc ion binding"/>
    <property type="evidence" value="ECO:0007669"/>
    <property type="project" value="UniProtKB-KW"/>
</dbReference>
<dbReference type="SUPFAM" id="SSF90229">
    <property type="entry name" value="CCCH zinc finger"/>
    <property type="match status" value="2"/>
</dbReference>
<proteinExistence type="inferred from homology"/>
<evidence type="ECO:0000256" key="5">
    <source>
        <dbReference type="ARBA" id="ARBA00023242"/>
    </source>
</evidence>
<dbReference type="InterPro" id="IPR000571">
    <property type="entry name" value="Znf_CCCH"/>
</dbReference>
<feature type="zinc finger region" description="C3H1-type" evidence="7">
    <location>
        <begin position="59"/>
        <end position="78"/>
    </location>
</feature>
<sequence length="281" mass="31600">DEETFSENESVASEESNSDDQLSDLEADCQLYSTQPCKYYNSGGCKKGSSCSYQHVCRYFLTGNCKYGANCKLKHGVDRRPSSGASGTPDGSAASNPKLTNGRFYQWQLNDGSGWKDITNDHVIEAQYSLPHTKSIKLYNTPYGAVSINFNRMRVYGKDLKVRRLDDGNTVWCWYCTLRRKWIRYGEKDSKGNSSPVKSLDIEKKFQSNPTSSYTFSVGGKTFEIRFPGDVSSPLYISSLTEQRGKKCVAFNRSGLLLTLFVRNETGGWKEKEESHTTTTV</sequence>
<dbReference type="SMART" id="SM00356">
    <property type="entry name" value="ZnF_C3H1"/>
    <property type="match status" value="2"/>
</dbReference>
<comment type="similarity">
    <text evidence="6">Belongs to the ARTD/PARP family.</text>
</comment>
<organism evidence="10 11">
    <name type="scientific">Kryptolebias marmoratus</name>
    <name type="common">Mangrove killifish</name>
    <name type="synonym">Rivulus marmoratus</name>
    <dbReference type="NCBI Taxonomy" id="37003"/>
    <lineage>
        <taxon>Eukaryota</taxon>
        <taxon>Metazoa</taxon>
        <taxon>Chordata</taxon>
        <taxon>Craniata</taxon>
        <taxon>Vertebrata</taxon>
        <taxon>Euteleostomi</taxon>
        <taxon>Actinopterygii</taxon>
        <taxon>Neopterygii</taxon>
        <taxon>Teleostei</taxon>
        <taxon>Neoteleostei</taxon>
        <taxon>Acanthomorphata</taxon>
        <taxon>Ovalentaria</taxon>
        <taxon>Atherinomorphae</taxon>
        <taxon>Cyprinodontiformes</taxon>
        <taxon>Rivulidae</taxon>
        <taxon>Kryptolebias</taxon>
    </lineage>
</organism>
<evidence type="ECO:0000256" key="4">
    <source>
        <dbReference type="ARBA" id="ARBA00022833"/>
    </source>
</evidence>
<dbReference type="InterPro" id="IPR004170">
    <property type="entry name" value="WWE_dom"/>
</dbReference>
<evidence type="ECO:0000313" key="10">
    <source>
        <dbReference type="Ensembl" id="ENSKMAP00000012416.1"/>
    </source>
</evidence>
<evidence type="ECO:0000256" key="1">
    <source>
        <dbReference type="ARBA" id="ARBA00004123"/>
    </source>
</evidence>
<dbReference type="InterPro" id="IPR041367">
    <property type="entry name" value="Znf-CCCH_4"/>
</dbReference>
<keyword evidence="11" id="KW-1185">Reference proteome</keyword>
<feature type="region of interest" description="Disordered" evidence="8">
    <location>
        <begin position="1"/>
        <end position="22"/>
    </location>
</feature>
<keyword evidence="4 7" id="KW-0862">Zinc</keyword>
<evidence type="ECO:0000256" key="6">
    <source>
        <dbReference type="ARBA" id="ARBA00024347"/>
    </source>
</evidence>
<evidence type="ECO:0000313" key="11">
    <source>
        <dbReference type="Proteomes" id="UP000264800"/>
    </source>
</evidence>
<comment type="subcellular location">
    <subcellularLocation>
        <location evidence="1">Nucleus</location>
    </subcellularLocation>
</comment>
<reference evidence="10" key="2">
    <citation type="submission" date="2025-09" db="UniProtKB">
        <authorList>
            <consortium name="Ensembl"/>
        </authorList>
    </citation>
    <scope>IDENTIFICATION</scope>
</reference>
<dbReference type="STRING" id="37003.ENSKMAP00000012416"/>
<name>A0A3Q3A7T1_KRYMA</name>
<dbReference type="InterPro" id="IPR037197">
    <property type="entry name" value="WWE_dom_sf"/>
</dbReference>
<feature type="domain" description="C3H1-type" evidence="9">
    <location>
        <begin position="31"/>
        <end position="58"/>
    </location>
</feature>
<evidence type="ECO:0000256" key="2">
    <source>
        <dbReference type="ARBA" id="ARBA00022723"/>
    </source>
</evidence>
<dbReference type="Gene3D" id="4.10.1000.10">
    <property type="entry name" value="Zinc finger, CCCH-type"/>
    <property type="match status" value="1"/>
</dbReference>
<feature type="zinc finger region" description="C3H1-type" evidence="7">
    <location>
        <begin position="31"/>
        <end position="58"/>
    </location>
</feature>
<dbReference type="Pfam" id="PF18044">
    <property type="entry name" value="zf-CCCH_4"/>
    <property type="match status" value="1"/>
</dbReference>
<dbReference type="PANTHER" id="PTHR45740:SF14">
    <property type="entry name" value="NOVEL PROTEIN"/>
    <property type="match status" value="1"/>
</dbReference>
<keyword evidence="2 7" id="KW-0479">Metal-binding</keyword>
<dbReference type="InterPro" id="IPR036855">
    <property type="entry name" value="Znf_CCCH_sf"/>
</dbReference>
<protein>
    <submittedName>
        <fullName evidence="10">Si:ch211-244b2.4</fullName>
    </submittedName>
</protein>
<evidence type="ECO:0000256" key="8">
    <source>
        <dbReference type="SAM" id="MobiDB-lite"/>
    </source>
</evidence>
<dbReference type="Ensembl" id="ENSKMAT00000012601.1">
    <property type="protein sequence ID" value="ENSKMAP00000012416.1"/>
    <property type="gene ID" value="ENSKMAG00000009331.1"/>
</dbReference>
<dbReference type="InterPro" id="IPR051712">
    <property type="entry name" value="ARTD-AVP"/>
</dbReference>
<evidence type="ECO:0000259" key="9">
    <source>
        <dbReference type="PROSITE" id="PS50103"/>
    </source>
</evidence>
<dbReference type="PROSITE" id="PS50103">
    <property type="entry name" value="ZF_C3H1"/>
    <property type="match status" value="2"/>
</dbReference>
<dbReference type="AlphaFoldDB" id="A0A3Q3A7T1"/>
<dbReference type="GO" id="GO:0005634">
    <property type="term" value="C:nucleus"/>
    <property type="evidence" value="ECO:0007669"/>
    <property type="project" value="UniProtKB-SubCell"/>
</dbReference>
<keyword evidence="5" id="KW-0539">Nucleus</keyword>
<dbReference type="GO" id="GO:1990404">
    <property type="term" value="F:NAD+-protein mono-ADP-ribosyltransferase activity"/>
    <property type="evidence" value="ECO:0007669"/>
    <property type="project" value="TreeGrafter"/>
</dbReference>
<dbReference type="PANTHER" id="PTHR45740">
    <property type="entry name" value="POLY [ADP-RIBOSE] POLYMERASE"/>
    <property type="match status" value="1"/>
</dbReference>
<reference evidence="10" key="1">
    <citation type="submission" date="2025-08" db="UniProtKB">
        <authorList>
            <consortium name="Ensembl"/>
        </authorList>
    </citation>
    <scope>IDENTIFICATION</scope>
</reference>
<dbReference type="Pfam" id="PF23466">
    <property type="entry name" value="WWE_4"/>
    <property type="match status" value="1"/>
</dbReference>
<evidence type="ECO:0000256" key="3">
    <source>
        <dbReference type="ARBA" id="ARBA00022771"/>
    </source>
</evidence>
<dbReference type="GO" id="GO:0003950">
    <property type="term" value="F:NAD+ poly-ADP-ribosyltransferase activity"/>
    <property type="evidence" value="ECO:0007669"/>
    <property type="project" value="TreeGrafter"/>
</dbReference>
<accession>A0A3Q3A7T1</accession>
<dbReference type="GeneTree" id="ENSGT00940000164581"/>
<feature type="domain" description="C3H1-type" evidence="9">
    <location>
        <begin position="59"/>
        <end position="78"/>
    </location>
</feature>
<dbReference type="Pfam" id="PF02825">
    <property type="entry name" value="WWE"/>
    <property type="match status" value="1"/>
</dbReference>
<keyword evidence="3 7" id="KW-0863">Zinc-finger</keyword>
<dbReference type="Gene3D" id="3.30.720.50">
    <property type="match status" value="1"/>
</dbReference>
<dbReference type="OMA" id="GRYYQWQ"/>
<evidence type="ECO:0000256" key="7">
    <source>
        <dbReference type="PROSITE-ProRule" id="PRU00723"/>
    </source>
</evidence>